<dbReference type="PROSITE" id="PS51012">
    <property type="entry name" value="ABC_TM2"/>
    <property type="match status" value="1"/>
</dbReference>
<dbReference type="AlphaFoldDB" id="T1KZ91"/>
<feature type="domain" description="ABC transmembrane type-2" evidence="9">
    <location>
        <begin position="478"/>
        <end position="726"/>
    </location>
</feature>
<reference evidence="10" key="2">
    <citation type="submission" date="2015-06" db="UniProtKB">
        <authorList>
            <consortium name="EnsemblMetazoa"/>
        </authorList>
    </citation>
    <scope>IDENTIFICATION</scope>
</reference>
<dbReference type="GO" id="GO:0016020">
    <property type="term" value="C:membrane"/>
    <property type="evidence" value="ECO:0007669"/>
    <property type="project" value="UniProtKB-SubCell"/>
</dbReference>
<evidence type="ECO:0000256" key="1">
    <source>
        <dbReference type="ARBA" id="ARBA00004141"/>
    </source>
</evidence>
<dbReference type="InterPro" id="IPR003439">
    <property type="entry name" value="ABC_transporter-like_ATP-bd"/>
</dbReference>
<feature type="transmembrane region" description="Helical" evidence="7">
    <location>
        <begin position="643"/>
        <end position="663"/>
    </location>
</feature>
<dbReference type="KEGG" id="tut:107368868"/>
<keyword evidence="11" id="KW-1185">Reference proteome</keyword>
<evidence type="ECO:0000313" key="10">
    <source>
        <dbReference type="EnsemblMetazoa" id="tetur28g00780.1"/>
    </source>
</evidence>
<dbReference type="InterPro" id="IPR013525">
    <property type="entry name" value="ABC2_TM"/>
</dbReference>
<evidence type="ECO:0000256" key="4">
    <source>
        <dbReference type="ARBA" id="ARBA00022840"/>
    </source>
</evidence>
<feature type="transmembrane region" description="Helical" evidence="7">
    <location>
        <begin position="531"/>
        <end position="554"/>
    </location>
</feature>
<dbReference type="EMBL" id="CAEY01000737">
    <property type="status" value="NOT_ANNOTATED_CDS"/>
    <property type="molecule type" value="Genomic_DNA"/>
</dbReference>
<dbReference type="Proteomes" id="UP000015104">
    <property type="component" value="Unassembled WGS sequence"/>
</dbReference>
<dbReference type="PROSITE" id="PS50893">
    <property type="entry name" value="ABC_TRANSPORTER_2"/>
    <property type="match status" value="1"/>
</dbReference>
<dbReference type="GO" id="GO:0016887">
    <property type="term" value="F:ATP hydrolysis activity"/>
    <property type="evidence" value="ECO:0007669"/>
    <property type="project" value="InterPro"/>
</dbReference>
<organism evidence="10 11">
    <name type="scientific">Tetranychus urticae</name>
    <name type="common">Two-spotted spider mite</name>
    <dbReference type="NCBI Taxonomy" id="32264"/>
    <lineage>
        <taxon>Eukaryota</taxon>
        <taxon>Metazoa</taxon>
        <taxon>Ecdysozoa</taxon>
        <taxon>Arthropoda</taxon>
        <taxon>Chelicerata</taxon>
        <taxon>Arachnida</taxon>
        <taxon>Acari</taxon>
        <taxon>Acariformes</taxon>
        <taxon>Trombidiformes</taxon>
        <taxon>Prostigmata</taxon>
        <taxon>Eleutherengona</taxon>
        <taxon>Raphignathae</taxon>
        <taxon>Tetranychoidea</taxon>
        <taxon>Tetranychidae</taxon>
        <taxon>Tetranychus</taxon>
    </lineage>
</organism>
<dbReference type="Gene3D" id="3.40.50.300">
    <property type="entry name" value="P-loop containing nucleotide triphosphate hydrolases"/>
    <property type="match status" value="1"/>
</dbReference>
<evidence type="ECO:0000256" key="3">
    <source>
        <dbReference type="ARBA" id="ARBA00022741"/>
    </source>
</evidence>
<dbReference type="InterPro" id="IPR047817">
    <property type="entry name" value="ABC2_TM_bact-type"/>
</dbReference>
<dbReference type="OMA" id="LYDFMTI"/>
<dbReference type="PROSITE" id="PS00211">
    <property type="entry name" value="ABC_TRANSPORTER_1"/>
    <property type="match status" value="1"/>
</dbReference>
<sequence length="726" mass="81445">MSIKLNNSVEPNLPFQSFSSLAVSACQVNLKVDAGESILSNVNLTIPQSTIYGLLGPSGCGKTTLLRCILGYIKPTSGSISLFGYPVSKSTSIISIPGSNVGYMPQEDALYDFMTIEQLFRYFARIYQMNSKDLNSRVSELIEILELPSGNRLISQLSGGQRRRVSFGCALIHSPPLMILDEPTSGVDPVLREKIWKHLQFISSTQGTTIIITTHYIEEARRSNNVGFMRKGTIMLQDNPNKLMTTMKVNNLEEVFLLICRKPQQYCVQSKSDDNCNSKSLDEINVNNQPSCSSLPSTSTVPSLHEQGRCSPMKKAIISIKNWLTVFLALLIRYINHDAFDSFTLGFQYFIPLSQICLLCFCVGKQPNHIPMAVVNRDNWSNSLSTMFVSKLNETLLSVKYYDDFEEAFDSVGSLENWGLLNFPVNFSQALTDRFSSMEVDSEDVFKRSTIQLHGDLTDSIVSESLIRRLRKSMAILIQLMVSTTLPEKSNLVYSSFIANSPIQVKDVSLSNPVNFEERYERAELAGHLDFIAPGMIISITFAVSYATVAFSLITERTTQTFERNLVAGVTPTQLLFALSLSRTLFMIPYFFLITFLPISLFHLPTNLRSVLHSVPLLMSMNISGITYGMLLSVICDRLESCVMIAAATLFIIFSISSIIWPFQSIPGYFQWVSMAIPTTSAASTIRKIFYNNLMFNDFDALQTYLIVTIWAIIFSLIGSRYFRVK</sequence>
<dbReference type="Pfam" id="PF12698">
    <property type="entry name" value="ABC2_membrane_3"/>
    <property type="match status" value="1"/>
</dbReference>
<evidence type="ECO:0000256" key="5">
    <source>
        <dbReference type="ARBA" id="ARBA00022989"/>
    </source>
</evidence>
<evidence type="ECO:0000259" key="8">
    <source>
        <dbReference type="PROSITE" id="PS50893"/>
    </source>
</evidence>
<dbReference type="OrthoDB" id="10255969at2759"/>
<dbReference type="eggNOG" id="KOG0059">
    <property type="taxonomic scope" value="Eukaryota"/>
</dbReference>
<dbReference type="PANTHER" id="PTHR43038:SF3">
    <property type="entry name" value="ABC TRANSPORTER G FAMILY MEMBER 20 ISOFORM X1"/>
    <property type="match status" value="1"/>
</dbReference>
<dbReference type="InterPro" id="IPR017871">
    <property type="entry name" value="ABC_transporter-like_CS"/>
</dbReference>
<dbReference type="SUPFAM" id="SSF52540">
    <property type="entry name" value="P-loop containing nucleoside triphosphate hydrolases"/>
    <property type="match status" value="1"/>
</dbReference>
<evidence type="ECO:0000256" key="2">
    <source>
        <dbReference type="ARBA" id="ARBA00022692"/>
    </source>
</evidence>
<gene>
    <name evidence="10" type="primary">107368868</name>
</gene>
<dbReference type="InterPro" id="IPR003593">
    <property type="entry name" value="AAA+_ATPase"/>
</dbReference>
<dbReference type="GO" id="GO:0140359">
    <property type="term" value="F:ABC-type transporter activity"/>
    <property type="evidence" value="ECO:0007669"/>
    <property type="project" value="InterPro"/>
</dbReference>
<keyword evidence="6 7" id="KW-0472">Membrane</keyword>
<comment type="subcellular location">
    <subcellularLocation>
        <location evidence="1">Membrane</location>
        <topology evidence="1">Multi-pass membrane protein</topology>
    </subcellularLocation>
</comment>
<evidence type="ECO:0000313" key="11">
    <source>
        <dbReference type="Proteomes" id="UP000015104"/>
    </source>
</evidence>
<keyword evidence="3" id="KW-0547">Nucleotide-binding</keyword>
<accession>T1KZ91</accession>
<reference evidence="11" key="1">
    <citation type="submission" date="2011-08" db="EMBL/GenBank/DDBJ databases">
        <authorList>
            <person name="Rombauts S."/>
        </authorList>
    </citation>
    <scope>NUCLEOTIDE SEQUENCE</scope>
    <source>
        <strain evidence="11">London</strain>
    </source>
</reference>
<dbReference type="SMART" id="SM00382">
    <property type="entry name" value="AAA"/>
    <property type="match status" value="1"/>
</dbReference>
<name>T1KZ91_TETUR</name>
<proteinExistence type="predicted"/>
<dbReference type="PANTHER" id="PTHR43038">
    <property type="entry name" value="ATP-BINDING CASSETTE, SUB-FAMILY H, MEMBER 1"/>
    <property type="match status" value="1"/>
</dbReference>
<dbReference type="InterPro" id="IPR027417">
    <property type="entry name" value="P-loop_NTPase"/>
</dbReference>
<keyword evidence="5 7" id="KW-1133">Transmembrane helix</keyword>
<evidence type="ECO:0000259" key="9">
    <source>
        <dbReference type="PROSITE" id="PS51012"/>
    </source>
</evidence>
<dbReference type="HOGENOM" id="CLU_014367_1_0_1"/>
<keyword evidence="2 7" id="KW-0812">Transmembrane</keyword>
<evidence type="ECO:0000256" key="6">
    <source>
        <dbReference type="ARBA" id="ARBA00023136"/>
    </source>
</evidence>
<dbReference type="STRING" id="32264.T1KZ91"/>
<dbReference type="Pfam" id="PF00005">
    <property type="entry name" value="ABC_tran"/>
    <property type="match status" value="1"/>
</dbReference>
<evidence type="ECO:0000256" key="7">
    <source>
        <dbReference type="SAM" id="Phobius"/>
    </source>
</evidence>
<feature type="transmembrane region" description="Helical" evidence="7">
    <location>
        <begin position="617"/>
        <end position="636"/>
    </location>
</feature>
<dbReference type="EnsemblMetazoa" id="tetur28g00780.1">
    <property type="protein sequence ID" value="tetur28g00780.1"/>
    <property type="gene ID" value="tetur28g00780"/>
</dbReference>
<feature type="transmembrane region" description="Helical" evidence="7">
    <location>
        <begin position="702"/>
        <end position="723"/>
    </location>
</feature>
<dbReference type="GO" id="GO:0005524">
    <property type="term" value="F:ATP binding"/>
    <property type="evidence" value="ECO:0007669"/>
    <property type="project" value="UniProtKB-KW"/>
</dbReference>
<feature type="transmembrane region" description="Helical" evidence="7">
    <location>
        <begin position="575"/>
        <end position="597"/>
    </location>
</feature>
<protein>
    <submittedName>
        <fullName evidence="10">Uncharacterized protein</fullName>
    </submittedName>
</protein>
<keyword evidence="4" id="KW-0067">ATP-binding</keyword>
<feature type="domain" description="ABC transporter" evidence="8">
    <location>
        <begin position="23"/>
        <end position="256"/>
    </location>
</feature>
<dbReference type="PROSITE" id="PS51257">
    <property type="entry name" value="PROKAR_LIPOPROTEIN"/>
    <property type="match status" value="1"/>
</dbReference>